<name>A0ABT0KHF9_9GAMM</name>
<dbReference type="Proteomes" id="UP001165275">
    <property type="component" value="Unassembled WGS sequence"/>
</dbReference>
<evidence type="ECO:0000313" key="3">
    <source>
        <dbReference type="EMBL" id="MCL1031366.1"/>
    </source>
</evidence>
<comment type="caution">
    <text evidence="3">The sequence shown here is derived from an EMBL/GenBank/DDBJ whole genome shotgun (WGS) entry which is preliminary data.</text>
</comment>
<sequence>MTTSIKALVDVIRKAFGGGRKSYVVTGKGEEVKTQFEVVDASELLISNHLDGRINEAYPQELQPRDRTRFSSKLQVNKISRSLRPTQLTDSGLSSHGTPIIGEDNAVESGNGRSMGIIRAYAEGGADDYRAFLIKHARDYGVRASDVERMERPILVRRRLTDVDRVQFAKDSNLSDIQEMAASEKAFVDAESITPAMMQLFAPSESGDLLAFSNAAFVKAFMEEIGATASAGLLTEDGRPTRQLIDRMQNSIFAKAYKDSRLVKLVSEEPDPDMRNVLTALNVAASDFAQMVMLSGDVHRDTVGSLVDGAGEATALNETALSALKDAIDLVRQSKETGQHIQDVIAQVGMFEEATDEAKALAIFIVGNNRSAKRMGRAFKLMAERIKDELIHQQQAMGDMFGGGSVSLQEVLELVSEQMEAEGGKGFAGALFESSKKGGDPVLPVLRNASNVQGMKRIIEALTLDSTGSVETLGAAVQAAIRTLIMTALGDAAALKRYQVLTASILGKKLDEFTAKYGRYSLYDLKSFHSAHLFKQADWSALFNSGQIFQLHDLIQLVMANAAERPKVIAAAREAYPVIKKVIGRSRTLTHGYVSAMELMLPQYPPIDVHRAVVKASSDKGESALSATSVYFEVIKDVELGRELMAAGGVADDVSDTRAQHAESVEKIKANIYKLSERDNLVVKSLPYELRTVFPNLQALAPVREKAVFGKAYGKRVSITPWLERYQPQNIRQHASAVSADSSLVGEILNELADMAEHHQRATNQLCEKLWSVAQDIIDRSDVTEAEAAEWIKGIKISKKAITAIDGKHGDGAFMMALTDIYRLCRGGISTLKEITYREKARASACVNDGSVCLSSRADLGVLWHEVGHHFEYSHPDRLEKAKAFINSSEDGGLIDLGGREIAINVNFSDPYIGRLYGSKTVAGTRSTEIFSMAFQCLYEPRYAGNSLLNGDGVMEYVLGLIKGEHNA</sequence>
<feature type="domain" description="DdrB-like" evidence="2">
    <location>
        <begin position="28"/>
        <end position="159"/>
    </location>
</feature>
<accession>A0ABT0KHF9</accession>
<keyword evidence="4" id="KW-1185">Reference proteome</keyword>
<evidence type="ECO:0000259" key="2">
    <source>
        <dbReference type="Pfam" id="PF18763"/>
    </source>
</evidence>
<organism evidence="3 4">
    <name type="scientific">Serratia silvae</name>
    <dbReference type="NCBI Taxonomy" id="2824122"/>
    <lineage>
        <taxon>Bacteria</taxon>
        <taxon>Pseudomonadati</taxon>
        <taxon>Pseudomonadota</taxon>
        <taxon>Gammaproteobacteria</taxon>
        <taxon>Enterobacterales</taxon>
        <taxon>Yersiniaceae</taxon>
        <taxon>Serratia</taxon>
    </lineage>
</organism>
<proteinExistence type="predicted"/>
<gene>
    <name evidence="3" type="ORF">KAJ71_20440</name>
</gene>
<evidence type="ECO:0000256" key="1">
    <source>
        <dbReference type="SAM" id="MobiDB-lite"/>
    </source>
</evidence>
<feature type="region of interest" description="Disordered" evidence="1">
    <location>
        <begin position="87"/>
        <end position="106"/>
    </location>
</feature>
<feature type="compositionally biased region" description="Polar residues" evidence="1">
    <location>
        <begin position="87"/>
        <end position="97"/>
    </location>
</feature>
<evidence type="ECO:0000313" key="4">
    <source>
        <dbReference type="Proteomes" id="UP001165275"/>
    </source>
</evidence>
<protein>
    <recommendedName>
        <fullName evidence="2">DdrB-like domain-containing protein</fullName>
    </recommendedName>
</protein>
<dbReference type="Pfam" id="PF18763">
    <property type="entry name" value="ddrB-ParB"/>
    <property type="match status" value="1"/>
</dbReference>
<dbReference type="InterPro" id="IPR041398">
    <property type="entry name" value="DdrB_dom"/>
</dbReference>
<dbReference type="EMBL" id="JAGQDC010000021">
    <property type="protein sequence ID" value="MCL1031366.1"/>
    <property type="molecule type" value="Genomic_DNA"/>
</dbReference>
<reference evidence="3" key="1">
    <citation type="submission" date="2021-04" db="EMBL/GenBank/DDBJ databases">
        <title>Genome sequence of Serratia sp. arafor3.</title>
        <authorList>
            <person name="Besaury L."/>
        </authorList>
    </citation>
    <scope>NUCLEOTIDE SEQUENCE</scope>
    <source>
        <strain evidence="3">Arafor3</strain>
    </source>
</reference>